<dbReference type="EMBL" id="AOFM01000001">
    <property type="protein sequence ID" value="EME76730.1"/>
    <property type="molecule type" value="Genomic_DNA"/>
</dbReference>
<proteinExistence type="predicted"/>
<gene>
    <name evidence="1" type="ORF">BSONL12_00530</name>
</gene>
<comment type="caution">
    <text evidence="1">The sequence shown here is derived from an EMBL/GenBank/DDBJ whole genome shotgun (WGS) entry which is preliminary data.</text>
</comment>
<sequence length="60" mass="6528">MAPGLSADPRYIKKDAADISRIFFHYAAVSMTSTIIPVFASTMTSYCSSSPKTDRVIPVL</sequence>
<reference evidence="1 2" key="1">
    <citation type="journal article" date="2013" name="Genome Announc.">
        <title>Draft Whole-Genome Sequence of Bacillus sonorensis Strain L12, a Source of Nonribosomal Lipopeptides.</title>
        <authorList>
            <person name="Adimpong D.B."/>
            <person name="Sorensen K.I."/>
            <person name="Nielsen D.S."/>
            <person name="Thorsen L."/>
            <person name="Rasmussen T.B."/>
            <person name="Derkx P.M."/>
            <person name="Jespersen L."/>
        </authorList>
    </citation>
    <scope>NUCLEOTIDE SEQUENCE [LARGE SCALE GENOMIC DNA]</scope>
    <source>
        <strain evidence="1 2">L12</strain>
    </source>
</reference>
<name>M5PGI0_9BACI</name>
<accession>M5PGI0</accession>
<dbReference type="STRING" id="1274524.BSONL12_00530"/>
<organism evidence="1 2">
    <name type="scientific">Bacillus sonorensis L12</name>
    <dbReference type="NCBI Taxonomy" id="1274524"/>
    <lineage>
        <taxon>Bacteria</taxon>
        <taxon>Bacillati</taxon>
        <taxon>Bacillota</taxon>
        <taxon>Bacilli</taxon>
        <taxon>Bacillales</taxon>
        <taxon>Bacillaceae</taxon>
        <taxon>Bacillus</taxon>
    </lineage>
</organism>
<evidence type="ECO:0000313" key="1">
    <source>
        <dbReference type="EMBL" id="EME76730.1"/>
    </source>
</evidence>
<evidence type="ECO:0000313" key="2">
    <source>
        <dbReference type="Proteomes" id="UP000011907"/>
    </source>
</evidence>
<protein>
    <submittedName>
        <fullName evidence="1">Uncharacterized protein</fullName>
    </submittedName>
</protein>
<dbReference type="Proteomes" id="UP000011907">
    <property type="component" value="Unassembled WGS sequence"/>
</dbReference>
<dbReference type="AlphaFoldDB" id="M5PGI0"/>